<comment type="caution">
    <text evidence="1">The sequence shown here is derived from an EMBL/GenBank/DDBJ whole genome shotgun (WGS) entry which is preliminary data.</text>
</comment>
<dbReference type="PANTHER" id="PTHR32385">
    <property type="entry name" value="MANNOSYL PHOSPHORYLINOSITOL CERAMIDE SYNTHASE"/>
    <property type="match status" value="1"/>
</dbReference>
<dbReference type="GO" id="GO:0051999">
    <property type="term" value="P:mannosyl-inositol phosphorylceramide biosynthetic process"/>
    <property type="evidence" value="ECO:0007669"/>
    <property type="project" value="TreeGrafter"/>
</dbReference>
<dbReference type="InterPro" id="IPR029044">
    <property type="entry name" value="Nucleotide-diphossugar_trans"/>
</dbReference>
<accession>A0A2N8KSM6</accession>
<keyword evidence="1" id="KW-0808">Transferase</keyword>
<dbReference type="Gene3D" id="3.90.550.20">
    <property type="match status" value="1"/>
</dbReference>
<sequence length="324" mass="36652">MSSLQWMGLAVGLSLLLALGLALRELLRVLRAQAPLQVRQQLIGADAQPSRARIPKIIWTYWNEDQPPPLIQQCLANWQRLAPDHELRLLKRSTLERWFPASALGACFDALPAYRQADWLRIQLLARHGGIWMDASTLLSQNLDWVHQAQQAQQSEFVGFYIDRYSNRPELPLIENWFLAAVPGSGFAKAWAQALDHALQIGAETLLQSLQDQGRFERVVQDLTPDFQRYLLMHVAVADLLDREPQRFRLALLCAEDSAYALHAALGWRKRHLYARLALTPCPARLPALIKLRGPDRRVLEQGLARRPVLPSSALAQLMPASPP</sequence>
<organism evidence="1 2">
    <name type="scientific">Kinneretia aquatilis</name>
    <dbReference type="NCBI Taxonomy" id="2070761"/>
    <lineage>
        <taxon>Bacteria</taxon>
        <taxon>Pseudomonadati</taxon>
        <taxon>Pseudomonadota</taxon>
        <taxon>Betaproteobacteria</taxon>
        <taxon>Burkholderiales</taxon>
        <taxon>Sphaerotilaceae</taxon>
        <taxon>Roseateles</taxon>
    </lineage>
</organism>
<dbReference type="AlphaFoldDB" id="A0A2N8KSM6"/>
<dbReference type="InterPro" id="IPR008441">
    <property type="entry name" value="AfumC-like_glycosyl_Trfase"/>
</dbReference>
<dbReference type="EMBL" id="POSP01000004">
    <property type="protein sequence ID" value="PND36443.1"/>
    <property type="molecule type" value="Genomic_DNA"/>
</dbReference>
<dbReference type="Pfam" id="PF05704">
    <property type="entry name" value="Caps_synth"/>
    <property type="match status" value="1"/>
</dbReference>
<dbReference type="SUPFAM" id="SSF53448">
    <property type="entry name" value="Nucleotide-diphospho-sugar transferases"/>
    <property type="match status" value="1"/>
</dbReference>
<name>A0A2N8KSM6_9BURK</name>
<dbReference type="InterPro" id="IPR051706">
    <property type="entry name" value="Glycosyltransferase_domain"/>
</dbReference>
<gene>
    <name evidence="1" type="ORF">C1O66_22420</name>
</gene>
<dbReference type="PANTHER" id="PTHR32385:SF22">
    <property type="entry name" value="MANNOSYL PHOSPHORYLINOSITOL CERAMIDE SYNTHASE SUR1"/>
    <property type="match status" value="1"/>
</dbReference>
<protein>
    <submittedName>
        <fullName evidence="1">Mannosyltransferase</fullName>
    </submittedName>
</protein>
<keyword evidence="2" id="KW-1185">Reference proteome</keyword>
<dbReference type="GO" id="GO:0000030">
    <property type="term" value="F:mannosyltransferase activity"/>
    <property type="evidence" value="ECO:0007669"/>
    <property type="project" value="TreeGrafter"/>
</dbReference>
<dbReference type="GO" id="GO:0016020">
    <property type="term" value="C:membrane"/>
    <property type="evidence" value="ECO:0007669"/>
    <property type="project" value="GOC"/>
</dbReference>
<evidence type="ECO:0000313" key="1">
    <source>
        <dbReference type="EMBL" id="PND36443.1"/>
    </source>
</evidence>
<proteinExistence type="predicted"/>
<dbReference type="RefSeq" id="WP_102770216.1">
    <property type="nucleotide sequence ID" value="NZ_POSP01000004.1"/>
</dbReference>
<evidence type="ECO:0000313" key="2">
    <source>
        <dbReference type="Proteomes" id="UP000235916"/>
    </source>
</evidence>
<dbReference type="Proteomes" id="UP000235916">
    <property type="component" value="Unassembled WGS sequence"/>
</dbReference>
<keyword evidence="1" id="KW-0328">Glycosyltransferase</keyword>
<reference evidence="1 2" key="1">
    <citation type="submission" date="2018-01" db="EMBL/GenBank/DDBJ databases">
        <title>Draft genome sequence of Paucibacter aquatile CR182 isolated from freshwater of the Nakdong River.</title>
        <authorList>
            <person name="Choi A."/>
            <person name="Chung E.J."/>
        </authorList>
    </citation>
    <scope>NUCLEOTIDE SEQUENCE [LARGE SCALE GENOMIC DNA]</scope>
    <source>
        <strain evidence="1 2">CR182</strain>
    </source>
</reference>
<dbReference type="OrthoDB" id="9802881at2"/>